<sequence>MAHRSGRPSMLNDEEINCEWPKPQELTTKINSVYSTPLIMLAQLISQVTRKFSTVQAFQQSPQAVAAIVVDLDRKTTAFEEYIRPHIAFEHPTEPPRASSGLSNQQAIYIRLLYFILVVGIYSTLTNPSCRTALNFKDSPDVQLQVEKSTEIVVKASRTAILTAHYIHVDANTPILLSFFGPLCAEINLSIHHIFEAPERSTTQSDLALLDIGSAHFSRVEFSTGLSFPFAKDMAALARNFVQRVKSAPTSNAGGKNVAGEFMTGLLGTALSGGNSHRQDNFGAIFSPVRILGDYSQIPQQIHL</sequence>
<keyword evidence="1" id="KW-0472">Membrane</keyword>
<dbReference type="AlphaFoldDB" id="A0A0D1Z9B0"/>
<keyword evidence="3" id="KW-1185">Reference proteome</keyword>
<protein>
    <submittedName>
        <fullName evidence="2">Uncharacterized protein</fullName>
    </submittedName>
</protein>
<dbReference type="Proteomes" id="UP000054466">
    <property type="component" value="Unassembled WGS sequence"/>
</dbReference>
<feature type="transmembrane region" description="Helical" evidence="1">
    <location>
        <begin position="107"/>
        <end position="125"/>
    </location>
</feature>
<keyword evidence="1" id="KW-1133">Transmembrane helix</keyword>
<gene>
    <name evidence="2" type="ORF">PV07_09984</name>
</gene>
<reference evidence="2 3" key="1">
    <citation type="submission" date="2015-01" db="EMBL/GenBank/DDBJ databases">
        <title>The Genome Sequence of Cladophialophora immunda CBS83496.</title>
        <authorList>
            <consortium name="The Broad Institute Genomics Platform"/>
            <person name="Cuomo C."/>
            <person name="de Hoog S."/>
            <person name="Gorbushina A."/>
            <person name="Stielow B."/>
            <person name="Teixiera M."/>
            <person name="Abouelleil A."/>
            <person name="Chapman S.B."/>
            <person name="Priest M."/>
            <person name="Young S.K."/>
            <person name="Wortman J."/>
            <person name="Nusbaum C."/>
            <person name="Birren B."/>
        </authorList>
    </citation>
    <scope>NUCLEOTIDE SEQUENCE [LARGE SCALE GENOMIC DNA]</scope>
    <source>
        <strain evidence="2 3">CBS 83496</strain>
    </source>
</reference>
<dbReference type="VEuPathDB" id="FungiDB:PV07_09984"/>
<name>A0A0D1Z9B0_9EURO</name>
<proteinExistence type="predicted"/>
<dbReference type="CDD" id="cd12148">
    <property type="entry name" value="fungal_TF_MHR"/>
    <property type="match status" value="1"/>
</dbReference>
<evidence type="ECO:0000313" key="3">
    <source>
        <dbReference type="Proteomes" id="UP000054466"/>
    </source>
</evidence>
<dbReference type="OrthoDB" id="39175at2759"/>
<dbReference type="HOGENOM" id="CLU_915282_0_0_1"/>
<keyword evidence="1" id="KW-0812">Transmembrane</keyword>
<dbReference type="RefSeq" id="XP_016244472.1">
    <property type="nucleotide sequence ID" value="XM_016397281.1"/>
</dbReference>
<evidence type="ECO:0000313" key="2">
    <source>
        <dbReference type="EMBL" id="KIW24256.1"/>
    </source>
</evidence>
<dbReference type="GeneID" id="27349178"/>
<accession>A0A0D1Z9B0</accession>
<dbReference type="EMBL" id="KN847045">
    <property type="protein sequence ID" value="KIW24256.1"/>
    <property type="molecule type" value="Genomic_DNA"/>
</dbReference>
<organism evidence="2 3">
    <name type="scientific">Cladophialophora immunda</name>
    <dbReference type="NCBI Taxonomy" id="569365"/>
    <lineage>
        <taxon>Eukaryota</taxon>
        <taxon>Fungi</taxon>
        <taxon>Dikarya</taxon>
        <taxon>Ascomycota</taxon>
        <taxon>Pezizomycotina</taxon>
        <taxon>Eurotiomycetes</taxon>
        <taxon>Chaetothyriomycetidae</taxon>
        <taxon>Chaetothyriales</taxon>
        <taxon>Herpotrichiellaceae</taxon>
        <taxon>Cladophialophora</taxon>
    </lineage>
</organism>
<evidence type="ECO:0000256" key="1">
    <source>
        <dbReference type="SAM" id="Phobius"/>
    </source>
</evidence>